<keyword evidence="3" id="KW-1185">Reference proteome</keyword>
<feature type="compositionally biased region" description="Polar residues" evidence="1">
    <location>
        <begin position="70"/>
        <end position="81"/>
    </location>
</feature>
<evidence type="ECO:0000256" key="1">
    <source>
        <dbReference type="SAM" id="MobiDB-lite"/>
    </source>
</evidence>
<proteinExistence type="predicted"/>
<dbReference type="Proteomes" id="UP001054837">
    <property type="component" value="Unassembled WGS sequence"/>
</dbReference>
<organism evidence="2 3">
    <name type="scientific">Caerostris darwini</name>
    <dbReference type="NCBI Taxonomy" id="1538125"/>
    <lineage>
        <taxon>Eukaryota</taxon>
        <taxon>Metazoa</taxon>
        <taxon>Ecdysozoa</taxon>
        <taxon>Arthropoda</taxon>
        <taxon>Chelicerata</taxon>
        <taxon>Arachnida</taxon>
        <taxon>Araneae</taxon>
        <taxon>Araneomorphae</taxon>
        <taxon>Entelegynae</taxon>
        <taxon>Araneoidea</taxon>
        <taxon>Araneidae</taxon>
        <taxon>Caerostris</taxon>
    </lineage>
</organism>
<evidence type="ECO:0000313" key="3">
    <source>
        <dbReference type="Proteomes" id="UP001054837"/>
    </source>
</evidence>
<sequence>MQNRNIGHTNSHNVNLDRSSESIETVYKLCARSQDIGIKEVAFTSLPMEFPQFSFSCDGGMMLEEQMISTSDVHSKTNSLGKNRKAGRPNGIHILQDIGRRRLFRWNGTEEGWRDGR</sequence>
<feature type="region of interest" description="Disordered" evidence="1">
    <location>
        <begin position="70"/>
        <end position="90"/>
    </location>
</feature>
<dbReference type="AlphaFoldDB" id="A0AAV4PXF4"/>
<name>A0AAV4PXF4_9ARAC</name>
<accession>A0AAV4PXF4</accession>
<reference evidence="2 3" key="1">
    <citation type="submission" date="2021-06" db="EMBL/GenBank/DDBJ databases">
        <title>Caerostris darwini draft genome.</title>
        <authorList>
            <person name="Kono N."/>
            <person name="Arakawa K."/>
        </authorList>
    </citation>
    <scope>NUCLEOTIDE SEQUENCE [LARGE SCALE GENOMIC DNA]</scope>
</reference>
<evidence type="ECO:0000313" key="2">
    <source>
        <dbReference type="EMBL" id="GIY02083.1"/>
    </source>
</evidence>
<comment type="caution">
    <text evidence="2">The sequence shown here is derived from an EMBL/GenBank/DDBJ whole genome shotgun (WGS) entry which is preliminary data.</text>
</comment>
<dbReference type="EMBL" id="BPLQ01003643">
    <property type="protein sequence ID" value="GIY02083.1"/>
    <property type="molecule type" value="Genomic_DNA"/>
</dbReference>
<gene>
    <name evidence="2" type="ORF">CDAR_229661</name>
</gene>
<protein>
    <submittedName>
        <fullName evidence="2">Uncharacterized protein</fullName>
    </submittedName>
</protein>